<reference evidence="2 3" key="1">
    <citation type="journal article" date="2012" name="Genome Biol.">
        <title>Genome and low-iron response of an oceanic diatom adapted to chronic iron limitation.</title>
        <authorList>
            <person name="Lommer M."/>
            <person name="Specht M."/>
            <person name="Roy A.S."/>
            <person name="Kraemer L."/>
            <person name="Andreson R."/>
            <person name="Gutowska M.A."/>
            <person name="Wolf J."/>
            <person name="Bergner S.V."/>
            <person name="Schilhabel M.B."/>
            <person name="Klostermeier U.C."/>
            <person name="Beiko R.G."/>
            <person name="Rosenstiel P."/>
            <person name="Hippler M."/>
            <person name="Laroche J."/>
        </authorList>
    </citation>
    <scope>NUCLEOTIDE SEQUENCE [LARGE SCALE GENOMIC DNA]</scope>
    <source>
        <strain evidence="2 3">CCMP1005</strain>
    </source>
</reference>
<dbReference type="OrthoDB" id="44178at2759"/>
<comment type="caution">
    <text evidence="2">The sequence shown here is derived from an EMBL/GenBank/DDBJ whole genome shotgun (WGS) entry which is preliminary data.</text>
</comment>
<evidence type="ECO:0000313" key="3">
    <source>
        <dbReference type="Proteomes" id="UP000266841"/>
    </source>
</evidence>
<feature type="compositionally biased region" description="Low complexity" evidence="1">
    <location>
        <begin position="139"/>
        <end position="149"/>
    </location>
</feature>
<sequence>MESAGPPTGPAGSDDGDDGVPRRLQPTVPPTEMPASAPSPGGDLAGMTIRGGDDATMVSAITMDSDMDPLLGAESARRHRGGSGWHMGTIDEGDPHSAAQDEGRTEVPGAGGGVREPGPEDPWLDRLEARILAQNGTRPTSPAAAPSAPIDRLQQRIEQRRREEIETARARSLSSSRHSSSAGGGTGADGRAGSGSGSASRLGSLEEKMQGKAPPGSPYSPGAAPLEQLTDRISRKDGTGAAGDVQMVQVSAPSVLPGGYVFDAVANGQTFAVTVPAGGVSRGQTFSAPFEPGGGGLPAPAVPKERWKDGLFDCCTFGFCHTTLWMAIPPRTSPEPLEVELARCERQSWRPIAV</sequence>
<feature type="region of interest" description="Disordered" evidence="1">
    <location>
        <begin position="73"/>
        <end position="152"/>
    </location>
</feature>
<feature type="compositionally biased region" description="Low complexity" evidence="1">
    <location>
        <begin position="170"/>
        <end position="181"/>
    </location>
</feature>
<dbReference type="EMBL" id="AGNL01020697">
    <property type="protein sequence ID" value="EJK60775.1"/>
    <property type="molecule type" value="Genomic_DNA"/>
</dbReference>
<organism evidence="2 3">
    <name type="scientific">Thalassiosira oceanica</name>
    <name type="common">Marine diatom</name>
    <dbReference type="NCBI Taxonomy" id="159749"/>
    <lineage>
        <taxon>Eukaryota</taxon>
        <taxon>Sar</taxon>
        <taxon>Stramenopiles</taxon>
        <taxon>Ochrophyta</taxon>
        <taxon>Bacillariophyta</taxon>
        <taxon>Coscinodiscophyceae</taxon>
        <taxon>Thalassiosirophycidae</taxon>
        <taxon>Thalassiosirales</taxon>
        <taxon>Thalassiosiraceae</taxon>
        <taxon>Thalassiosira</taxon>
    </lineage>
</organism>
<feature type="compositionally biased region" description="Gly residues" evidence="1">
    <location>
        <begin position="182"/>
        <end position="196"/>
    </location>
</feature>
<feature type="region of interest" description="Disordered" evidence="1">
    <location>
        <begin position="1"/>
        <end position="56"/>
    </location>
</feature>
<proteinExistence type="predicted"/>
<feature type="compositionally biased region" description="Basic and acidic residues" evidence="1">
    <location>
        <begin position="93"/>
        <end position="105"/>
    </location>
</feature>
<keyword evidence="3" id="KW-1185">Reference proteome</keyword>
<evidence type="ECO:0000256" key="1">
    <source>
        <dbReference type="SAM" id="MobiDB-lite"/>
    </source>
</evidence>
<accession>K0S6B5</accession>
<gene>
    <name evidence="2" type="ORF">THAOC_18817</name>
</gene>
<feature type="region of interest" description="Disordered" evidence="1">
    <location>
        <begin position="164"/>
        <end position="225"/>
    </location>
</feature>
<dbReference type="AlphaFoldDB" id="K0S6B5"/>
<name>K0S6B5_THAOC</name>
<evidence type="ECO:0000313" key="2">
    <source>
        <dbReference type="EMBL" id="EJK60775.1"/>
    </source>
</evidence>
<protein>
    <submittedName>
        <fullName evidence="2">Uncharacterized protein</fullName>
    </submittedName>
</protein>
<dbReference type="Proteomes" id="UP000266841">
    <property type="component" value="Unassembled WGS sequence"/>
</dbReference>